<keyword evidence="1" id="KW-0472">Membrane</keyword>
<organism evidence="2 3">
    <name type="scientific">Lentilactobacillus hilgardii</name>
    <name type="common">Lactobacillus hilgardii</name>
    <dbReference type="NCBI Taxonomy" id="1588"/>
    <lineage>
        <taxon>Bacteria</taxon>
        <taxon>Bacillati</taxon>
        <taxon>Bacillota</taxon>
        <taxon>Bacilli</taxon>
        <taxon>Lactobacillales</taxon>
        <taxon>Lactobacillaceae</taxon>
        <taxon>Lentilactobacillus</taxon>
    </lineage>
</organism>
<dbReference type="AlphaFoldDB" id="A0A6P1E4C0"/>
<keyword evidence="1" id="KW-0812">Transmembrane</keyword>
<feature type="transmembrane region" description="Helical" evidence="1">
    <location>
        <begin position="6"/>
        <end position="25"/>
    </location>
</feature>
<accession>A0A6P1E4C0</accession>
<evidence type="ECO:0000313" key="3">
    <source>
        <dbReference type="Proteomes" id="UP000465035"/>
    </source>
</evidence>
<dbReference type="RefSeq" id="WP_003554387.1">
    <property type="nucleotide sequence ID" value="NZ_CABKOL010000102.1"/>
</dbReference>
<dbReference type="EMBL" id="CP047121">
    <property type="protein sequence ID" value="QHB52246.1"/>
    <property type="molecule type" value="Genomic_DNA"/>
</dbReference>
<proteinExistence type="predicted"/>
<dbReference type="GeneID" id="69058424"/>
<gene>
    <name evidence="2" type="ORF">GQR93_08610</name>
</gene>
<reference evidence="2 3" key="1">
    <citation type="submission" date="2019-12" db="EMBL/GenBank/DDBJ databases">
        <title>Lactobacillus hilgardii FLUB.</title>
        <authorList>
            <person name="Gustaw K."/>
        </authorList>
    </citation>
    <scope>NUCLEOTIDE SEQUENCE [LARGE SCALE GENOMIC DNA]</scope>
    <source>
        <strain evidence="2 3">FLUB</strain>
    </source>
</reference>
<evidence type="ECO:0000313" key="2">
    <source>
        <dbReference type="EMBL" id="QHB52246.1"/>
    </source>
</evidence>
<keyword evidence="1" id="KW-1133">Transmembrane helix</keyword>
<evidence type="ECO:0008006" key="4">
    <source>
        <dbReference type="Google" id="ProtNLM"/>
    </source>
</evidence>
<name>A0A6P1E4C0_LENHI</name>
<protein>
    <recommendedName>
        <fullName evidence="4">DUF3139 domain-containing protein</fullName>
    </recommendedName>
</protein>
<dbReference type="Proteomes" id="UP000465035">
    <property type="component" value="Chromosome"/>
</dbReference>
<evidence type="ECO:0000256" key="1">
    <source>
        <dbReference type="SAM" id="Phobius"/>
    </source>
</evidence>
<sequence>METKSFYQSVMFASIVTSVYVIFNLNKDYQKSRIRESLLNKMIKQHRDLTIAGKYLGHWSVSFEKTKSTSPVFHFGYNYQTNDGNVEVHAFWVNYLTNKTLKEEVYELK</sequence>